<reference evidence="3" key="2">
    <citation type="submission" date="2025-09" db="UniProtKB">
        <authorList>
            <consortium name="Ensembl"/>
        </authorList>
    </citation>
    <scope>IDENTIFICATION</scope>
</reference>
<dbReference type="GeneTree" id="ENSGT00940000178708"/>
<evidence type="ECO:0000313" key="4">
    <source>
        <dbReference type="Proteomes" id="UP000261380"/>
    </source>
</evidence>
<evidence type="ECO:0000313" key="3">
    <source>
        <dbReference type="Ensembl" id="ENSXCOP00000004134.1"/>
    </source>
</evidence>
<evidence type="ECO:0000256" key="2">
    <source>
        <dbReference type="SAM" id="Phobius"/>
    </source>
</evidence>
<dbReference type="GO" id="GO:0016020">
    <property type="term" value="C:membrane"/>
    <property type="evidence" value="ECO:0007669"/>
    <property type="project" value="TreeGrafter"/>
</dbReference>
<evidence type="ECO:0000256" key="1">
    <source>
        <dbReference type="SAM" id="MobiDB-lite"/>
    </source>
</evidence>
<organism evidence="3 4">
    <name type="scientific">Xiphophorus couchianus</name>
    <name type="common">Monterrey platyfish</name>
    <dbReference type="NCBI Taxonomy" id="32473"/>
    <lineage>
        <taxon>Eukaryota</taxon>
        <taxon>Metazoa</taxon>
        <taxon>Chordata</taxon>
        <taxon>Craniata</taxon>
        <taxon>Vertebrata</taxon>
        <taxon>Euteleostomi</taxon>
        <taxon>Actinopterygii</taxon>
        <taxon>Neopterygii</taxon>
        <taxon>Teleostei</taxon>
        <taxon>Neoteleostei</taxon>
        <taxon>Acanthomorphata</taxon>
        <taxon>Ovalentaria</taxon>
        <taxon>Atherinomorphae</taxon>
        <taxon>Cyprinodontiformes</taxon>
        <taxon>Poeciliidae</taxon>
        <taxon>Poeciliinae</taxon>
        <taxon>Xiphophorus</taxon>
    </lineage>
</organism>
<dbReference type="PANTHER" id="PTHR16201">
    <property type="entry name" value="SEVEN TRANSMEMBRANE PROTEIN 1-RELATED"/>
    <property type="match status" value="1"/>
</dbReference>
<dbReference type="GO" id="GO:0015174">
    <property type="term" value="F:basic amino acid transmembrane transporter activity"/>
    <property type="evidence" value="ECO:0007669"/>
    <property type="project" value="TreeGrafter"/>
</dbReference>
<dbReference type="PANTHER" id="PTHR16201:SF53">
    <property type="entry name" value="TRANSMEMBRANE PROTEIN 44"/>
    <property type="match status" value="1"/>
</dbReference>
<sequence>MDGGVSTAEDELRGSSDHFLTSLGAFWLHSVASCGSPDAAHLCVPAGLTLLSAVLLLLSSLFQCYHFRIVCRKCKLRGEYSKETTIVFYSFLGNLCSTVGAVLARTILWCSPAERRLRVVKRRRRQLFLAVGVLMVLRSLVCEAQMLIILLIIPKDSKEILGYILGLLASVIAWTSRFPALCRANLTQTFIVSGGLCTVSGALYTAAILLHDVRFRFLIRVMPWLLSSIGCVILDLLVSFCTSTWIPFVICTFTEITIIIAPCCMICMFLLSLKEVTLSKDGLDVRPPHRMVRVVRVDGLCSSDTSYSSSSDSTDLEVGGNLDQK</sequence>
<feature type="transmembrane region" description="Helical" evidence="2">
    <location>
        <begin position="86"/>
        <end position="108"/>
    </location>
</feature>
<feature type="transmembrane region" description="Helical" evidence="2">
    <location>
        <begin position="190"/>
        <end position="210"/>
    </location>
</feature>
<protein>
    <recommendedName>
        <fullName evidence="5">Transmembrane protein 44</fullName>
    </recommendedName>
</protein>
<feature type="region of interest" description="Disordered" evidence="1">
    <location>
        <begin position="302"/>
        <end position="325"/>
    </location>
</feature>
<reference evidence="3" key="1">
    <citation type="submission" date="2025-08" db="UniProtKB">
        <authorList>
            <consortium name="Ensembl"/>
        </authorList>
    </citation>
    <scope>IDENTIFICATION</scope>
</reference>
<evidence type="ECO:0008006" key="5">
    <source>
        <dbReference type="Google" id="ProtNLM"/>
    </source>
</evidence>
<keyword evidence="2" id="KW-0812">Transmembrane</keyword>
<accession>A0A3B5L8K9</accession>
<keyword evidence="2" id="KW-1133">Transmembrane helix</keyword>
<dbReference type="AlphaFoldDB" id="A0A3B5L8K9"/>
<name>A0A3B5L8K9_9TELE</name>
<dbReference type="Ensembl" id="ENSXCOT00000004179.1">
    <property type="protein sequence ID" value="ENSXCOP00000004134.1"/>
    <property type="gene ID" value="ENSXCOG00000003246.1"/>
</dbReference>
<dbReference type="InterPro" id="IPR051415">
    <property type="entry name" value="LAAT-1"/>
</dbReference>
<keyword evidence="4" id="KW-1185">Reference proteome</keyword>
<feature type="transmembrane region" description="Helical" evidence="2">
    <location>
        <begin position="46"/>
        <end position="65"/>
    </location>
</feature>
<feature type="compositionally biased region" description="Low complexity" evidence="1">
    <location>
        <begin position="302"/>
        <end position="313"/>
    </location>
</feature>
<feature type="transmembrane region" description="Helical" evidence="2">
    <location>
        <begin position="217"/>
        <end position="239"/>
    </location>
</feature>
<feature type="transmembrane region" description="Helical" evidence="2">
    <location>
        <begin position="160"/>
        <end position="178"/>
    </location>
</feature>
<feature type="transmembrane region" description="Helical" evidence="2">
    <location>
        <begin position="128"/>
        <end position="153"/>
    </location>
</feature>
<keyword evidence="2" id="KW-0472">Membrane</keyword>
<proteinExistence type="predicted"/>
<dbReference type="Proteomes" id="UP000261380">
    <property type="component" value="Unplaced"/>
</dbReference>
<feature type="transmembrane region" description="Helical" evidence="2">
    <location>
        <begin position="245"/>
        <end position="271"/>
    </location>
</feature>